<organism evidence="1 2">
    <name type="scientific">Candidatus Competibacter phosphatis</name>
    <dbReference type="NCBI Taxonomy" id="221280"/>
    <lineage>
        <taxon>Bacteria</taxon>
        <taxon>Pseudomonadati</taxon>
        <taxon>Pseudomonadota</taxon>
        <taxon>Gammaproteobacteria</taxon>
        <taxon>Candidatus Competibacteraceae</taxon>
        <taxon>Candidatus Competibacter</taxon>
    </lineage>
</organism>
<dbReference type="Pfam" id="PF05015">
    <property type="entry name" value="HigB-like_toxin"/>
    <property type="match status" value="1"/>
</dbReference>
<dbReference type="PANTHER" id="PTHR40266">
    <property type="entry name" value="TOXIN HIGB-1"/>
    <property type="match status" value="1"/>
</dbReference>
<comment type="caution">
    <text evidence="1">The sequence shown here is derived from an EMBL/GenBank/DDBJ whole genome shotgun (WGS) entry which is preliminary data.</text>
</comment>
<protein>
    <submittedName>
        <fullName evidence="1">Peptidase</fullName>
    </submittedName>
</protein>
<dbReference type="Gene3D" id="3.30.2310.20">
    <property type="entry name" value="RelE-like"/>
    <property type="match status" value="1"/>
</dbReference>
<gene>
    <name evidence="1" type="ORF">E4P82_21015</name>
</gene>
<dbReference type="InterPro" id="IPR007711">
    <property type="entry name" value="HigB-1"/>
</dbReference>
<dbReference type="RefSeq" id="WP_169250729.1">
    <property type="nucleotide sequence ID" value="NZ_SPMZ01000112.1"/>
</dbReference>
<sequence length="92" mass="11017">MIENFKDRRLKRLYERGDRSKIRADLVDKVERVLARLDQALVIDDMDLPGYRLHELKGDLKGFWSVSISGNWRIIFRFENGKAYDVEMIDYH</sequence>
<dbReference type="EMBL" id="SPMZ01000112">
    <property type="protein sequence ID" value="NMQ21469.1"/>
    <property type="molecule type" value="Genomic_DNA"/>
</dbReference>
<evidence type="ECO:0000313" key="1">
    <source>
        <dbReference type="EMBL" id="NMQ21469.1"/>
    </source>
</evidence>
<keyword evidence="2" id="KW-1185">Reference proteome</keyword>
<proteinExistence type="predicted"/>
<dbReference type="SUPFAM" id="SSF143011">
    <property type="entry name" value="RelE-like"/>
    <property type="match status" value="1"/>
</dbReference>
<dbReference type="InterPro" id="IPR035093">
    <property type="entry name" value="RelE/ParE_toxin_dom_sf"/>
</dbReference>
<accession>A0ABX1TSH7</accession>
<dbReference type="PANTHER" id="PTHR40266:SF2">
    <property type="entry name" value="TOXIN HIGB-1"/>
    <property type="match status" value="1"/>
</dbReference>
<evidence type="ECO:0000313" key="2">
    <source>
        <dbReference type="Proteomes" id="UP000760480"/>
    </source>
</evidence>
<reference evidence="1 2" key="1">
    <citation type="submission" date="2019-03" db="EMBL/GenBank/DDBJ databases">
        <title>Metabolic reconstructions from genomes of highly enriched 'Candidatus Accumulibacter' and 'Candidatus Competibacter' bioreactor populations.</title>
        <authorList>
            <person name="Annavajhala M.K."/>
            <person name="Welles L."/>
            <person name="Abbas B."/>
            <person name="Sorokin D."/>
            <person name="Park H."/>
            <person name="Van Loosdrecht M."/>
            <person name="Chandran K."/>
        </authorList>
    </citation>
    <scope>NUCLEOTIDE SEQUENCE [LARGE SCALE GENOMIC DNA]</scope>
    <source>
        <strain evidence="1 2">SBR_G</strain>
    </source>
</reference>
<name>A0ABX1TSH7_9GAMM</name>
<dbReference type="Proteomes" id="UP000760480">
    <property type="component" value="Unassembled WGS sequence"/>
</dbReference>